<keyword evidence="13" id="KW-0812">Transmembrane</keyword>
<dbReference type="SUPFAM" id="SSF47384">
    <property type="entry name" value="Homodimeric domain of signal transducing histidine kinase"/>
    <property type="match status" value="1"/>
</dbReference>
<dbReference type="GO" id="GO:0045121">
    <property type="term" value="C:membrane raft"/>
    <property type="evidence" value="ECO:0007669"/>
    <property type="project" value="UniProtKB-SubCell"/>
</dbReference>
<evidence type="ECO:0000256" key="11">
    <source>
        <dbReference type="ARBA" id="ARBA00023012"/>
    </source>
</evidence>
<dbReference type="GO" id="GO:0005886">
    <property type="term" value="C:plasma membrane"/>
    <property type="evidence" value="ECO:0007669"/>
    <property type="project" value="UniProtKB-SubCell"/>
</dbReference>
<sequence>MSSKPFTKRTAATFFLGTAISGSWYTATSAIFAGQMGEVIPVVGAIILAGLTPFAAPALQANPQSPADNSDMEQRLKAFDSHAIVNIVDTGGMLEQVNDRFIELTGYTRDQLIGQPVSMLYQEEFRELAEEIRATLMAGKTWQGETPLRCADGRVIQTQCTVMPLFDKKGAWAGSISARTDVTHANELLAERDTAETLYELRDDIWIVDAETERFSYMNRVAMSRTGWSKDSYRTQTLETLTEESDNPALLDACRALKKSGKAMTQFDTQLFGNHFQVTIKLLPTGGAAGRFLIMLHDISDIINEERMKSEFISMVSHELRSPLTSIKGSMGLLLSRAAGELPSKARALLEISHRNADRLVLIINDILDLEKIANGRLEFNLEEVDIAELLHETSAANASLEQRHGVRIQVEGTEDLNKVTTDPNRVIQVLTNFLSNAAKFSKPGERVTIRAEENDDELRISVADRGPGIPASEQHKVFQRFADLSNSNRADKGGTGLGLSVCKAIVENLGGKIGFDSREGFGTTFYFTLPKKNSQVAAEEPAALLREAS</sequence>
<evidence type="ECO:0000256" key="1">
    <source>
        <dbReference type="ARBA" id="ARBA00000085"/>
    </source>
</evidence>
<dbReference type="InterPro" id="IPR004358">
    <property type="entry name" value="Sig_transdc_His_kin-like_C"/>
</dbReference>
<feature type="domain" description="PAS" evidence="15">
    <location>
        <begin position="68"/>
        <end position="139"/>
    </location>
</feature>
<keyword evidence="7" id="KW-0808">Transferase</keyword>
<evidence type="ECO:0000256" key="4">
    <source>
        <dbReference type="ARBA" id="ARBA00012438"/>
    </source>
</evidence>
<dbReference type="InterPro" id="IPR005467">
    <property type="entry name" value="His_kinase_dom"/>
</dbReference>
<evidence type="ECO:0000313" key="16">
    <source>
        <dbReference type="EMBL" id="WCE70222.1"/>
    </source>
</evidence>
<dbReference type="InterPro" id="IPR003661">
    <property type="entry name" value="HisK_dim/P_dom"/>
</dbReference>
<evidence type="ECO:0000256" key="5">
    <source>
        <dbReference type="ARBA" id="ARBA00022475"/>
    </source>
</evidence>
<evidence type="ECO:0000256" key="2">
    <source>
        <dbReference type="ARBA" id="ARBA00004236"/>
    </source>
</evidence>
<keyword evidence="13" id="KW-1133">Transmembrane helix</keyword>
<dbReference type="Pfam" id="PF02518">
    <property type="entry name" value="HATPase_c"/>
    <property type="match status" value="1"/>
</dbReference>
<dbReference type="SUPFAM" id="SSF55874">
    <property type="entry name" value="ATPase domain of HSP90 chaperone/DNA topoisomerase II/histidine kinase"/>
    <property type="match status" value="1"/>
</dbReference>
<dbReference type="InterPro" id="IPR003594">
    <property type="entry name" value="HATPase_dom"/>
</dbReference>
<evidence type="ECO:0000256" key="12">
    <source>
        <dbReference type="ARBA" id="ARBA00023136"/>
    </source>
</evidence>
<keyword evidence="9 16" id="KW-0418">Kinase</keyword>
<keyword evidence="8" id="KW-0547">Nucleotide-binding</keyword>
<evidence type="ECO:0000256" key="9">
    <source>
        <dbReference type="ARBA" id="ARBA00022777"/>
    </source>
</evidence>
<dbReference type="PROSITE" id="PS50112">
    <property type="entry name" value="PAS"/>
    <property type="match status" value="1"/>
</dbReference>
<comment type="catalytic activity">
    <reaction evidence="1">
        <text>ATP + protein L-histidine = ADP + protein N-phospho-L-histidine.</text>
        <dbReference type="EC" id="2.7.13.3"/>
    </reaction>
</comment>
<evidence type="ECO:0000259" key="15">
    <source>
        <dbReference type="PROSITE" id="PS50112"/>
    </source>
</evidence>
<dbReference type="Proteomes" id="UP001210770">
    <property type="component" value="Chromosome"/>
</dbReference>
<dbReference type="InterPro" id="IPR050736">
    <property type="entry name" value="Sensor_HK_Regulatory"/>
</dbReference>
<keyword evidence="5" id="KW-1003">Cell membrane</keyword>
<dbReference type="Pfam" id="PF13426">
    <property type="entry name" value="PAS_9"/>
    <property type="match status" value="1"/>
</dbReference>
<dbReference type="SUPFAM" id="SSF55785">
    <property type="entry name" value="PYP-like sensor domain (PAS domain)"/>
    <property type="match status" value="2"/>
</dbReference>
<dbReference type="InterPro" id="IPR036890">
    <property type="entry name" value="HATPase_C_sf"/>
</dbReference>
<accession>A0AAX3LNX6</accession>
<evidence type="ECO:0000256" key="3">
    <source>
        <dbReference type="ARBA" id="ARBA00004314"/>
    </source>
</evidence>
<reference evidence="16" key="1">
    <citation type="submission" date="2023-01" db="EMBL/GenBank/DDBJ databases">
        <title>Comparative genomic analysis of cold water coral derived Sulfitobacter faviae: insights into their metabolism and habitat adaptation.</title>
        <authorList>
            <person name="Guo Y."/>
            <person name="Lin S."/>
            <person name="Huang Z."/>
            <person name="Tang K."/>
            <person name="Wang X."/>
        </authorList>
    </citation>
    <scope>NUCLEOTIDE SEQUENCE</scope>
    <source>
        <strain evidence="16">SCSIO W_1865</strain>
    </source>
</reference>
<dbReference type="EMBL" id="CP116423">
    <property type="protein sequence ID" value="WCE70222.1"/>
    <property type="molecule type" value="Genomic_DNA"/>
</dbReference>
<evidence type="ECO:0000256" key="10">
    <source>
        <dbReference type="ARBA" id="ARBA00022840"/>
    </source>
</evidence>
<evidence type="ECO:0000256" key="13">
    <source>
        <dbReference type="SAM" id="Phobius"/>
    </source>
</evidence>
<dbReference type="Pfam" id="PF00512">
    <property type="entry name" value="HisKA"/>
    <property type="match status" value="1"/>
</dbReference>
<keyword evidence="10" id="KW-0067">ATP-binding</keyword>
<evidence type="ECO:0000313" key="17">
    <source>
        <dbReference type="Proteomes" id="UP001210770"/>
    </source>
</evidence>
<name>A0AAX3LNX6_9RHOB</name>
<protein>
    <recommendedName>
        <fullName evidence="4">histidine kinase</fullName>
        <ecNumber evidence="4">2.7.13.3</ecNumber>
    </recommendedName>
</protein>
<proteinExistence type="predicted"/>
<dbReference type="GO" id="GO:0005524">
    <property type="term" value="F:ATP binding"/>
    <property type="evidence" value="ECO:0007669"/>
    <property type="project" value="UniProtKB-KW"/>
</dbReference>
<evidence type="ECO:0000259" key="14">
    <source>
        <dbReference type="PROSITE" id="PS50109"/>
    </source>
</evidence>
<dbReference type="SMART" id="SM00091">
    <property type="entry name" value="PAS"/>
    <property type="match status" value="2"/>
</dbReference>
<dbReference type="Gene3D" id="3.30.565.10">
    <property type="entry name" value="Histidine kinase-like ATPase, C-terminal domain"/>
    <property type="match status" value="1"/>
</dbReference>
<dbReference type="PANTHER" id="PTHR43711:SF1">
    <property type="entry name" value="HISTIDINE KINASE 1"/>
    <property type="match status" value="1"/>
</dbReference>
<dbReference type="RefSeq" id="WP_271688527.1">
    <property type="nucleotide sequence ID" value="NZ_CP116423.1"/>
</dbReference>
<keyword evidence="12 13" id="KW-0472">Membrane</keyword>
<feature type="transmembrane region" description="Helical" evidence="13">
    <location>
        <begin position="39"/>
        <end position="59"/>
    </location>
</feature>
<dbReference type="Gene3D" id="1.10.287.130">
    <property type="match status" value="1"/>
</dbReference>
<evidence type="ECO:0000256" key="8">
    <source>
        <dbReference type="ARBA" id="ARBA00022741"/>
    </source>
</evidence>
<dbReference type="GO" id="GO:0000155">
    <property type="term" value="F:phosphorelay sensor kinase activity"/>
    <property type="evidence" value="ECO:0007669"/>
    <property type="project" value="InterPro"/>
</dbReference>
<dbReference type="Gene3D" id="3.30.450.20">
    <property type="entry name" value="PAS domain"/>
    <property type="match status" value="2"/>
</dbReference>
<dbReference type="EC" id="2.7.13.3" evidence="4"/>
<dbReference type="InterPro" id="IPR036097">
    <property type="entry name" value="HisK_dim/P_sf"/>
</dbReference>
<gene>
    <name evidence="16" type="ORF">PL336_15750</name>
</gene>
<dbReference type="PRINTS" id="PR00344">
    <property type="entry name" value="BCTRLSENSOR"/>
</dbReference>
<comment type="subcellular location">
    <subcellularLocation>
        <location evidence="2">Cell membrane</location>
    </subcellularLocation>
    <subcellularLocation>
        <location evidence="3">Membrane raft</location>
        <topology evidence="3">Multi-pass membrane protein</topology>
    </subcellularLocation>
</comment>
<dbReference type="PANTHER" id="PTHR43711">
    <property type="entry name" value="TWO-COMPONENT HISTIDINE KINASE"/>
    <property type="match status" value="1"/>
</dbReference>
<dbReference type="CDD" id="cd00082">
    <property type="entry name" value="HisKA"/>
    <property type="match status" value="1"/>
</dbReference>
<dbReference type="FunFam" id="3.30.565.10:FF:000023">
    <property type="entry name" value="PAS domain-containing sensor histidine kinase"/>
    <property type="match status" value="1"/>
</dbReference>
<dbReference type="SMART" id="SM00388">
    <property type="entry name" value="HisKA"/>
    <property type="match status" value="1"/>
</dbReference>
<keyword evidence="11" id="KW-0902">Two-component regulatory system</keyword>
<organism evidence="16 17">
    <name type="scientific">Sulfitobacter faviae</name>
    <dbReference type="NCBI Taxonomy" id="1775881"/>
    <lineage>
        <taxon>Bacteria</taxon>
        <taxon>Pseudomonadati</taxon>
        <taxon>Pseudomonadota</taxon>
        <taxon>Alphaproteobacteria</taxon>
        <taxon>Rhodobacterales</taxon>
        <taxon>Roseobacteraceae</taxon>
        <taxon>Sulfitobacter</taxon>
    </lineage>
</organism>
<dbReference type="FunFam" id="1.10.287.130:FF:000001">
    <property type="entry name" value="Two-component sensor histidine kinase"/>
    <property type="match status" value="1"/>
</dbReference>
<dbReference type="NCBIfam" id="TIGR00229">
    <property type="entry name" value="sensory_box"/>
    <property type="match status" value="1"/>
</dbReference>
<keyword evidence="6" id="KW-0597">Phosphoprotein</keyword>
<dbReference type="AlphaFoldDB" id="A0AAX3LNX6"/>
<dbReference type="InterPro" id="IPR035965">
    <property type="entry name" value="PAS-like_dom_sf"/>
</dbReference>
<dbReference type="InterPro" id="IPR000014">
    <property type="entry name" value="PAS"/>
</dbReference>
<dbReference type="CDD" id="cd00130">
    <property type="entry name" value="PAS"/>
    <property type="match status" value="1"/>
</dbReference>
<evidence type="ECO:0000256" key="7">
    <source>
        <dbReference type="ARBA" id="ARBA00022679"/>
    </source>
</evidence>
<dbReference type="PROSITE" id="PS50109">
    <property type="entry name" value="HIS_KIN"/>
    <property type="match status" value="1"/>
</dbReference>
<dbReference type="SMART" id="SM00387">
    <property type="entry name" value="HATPase_c"/>
    <property type="match status" value="1"/>
</dbReference>
<feature type="domain" description="Histidine kinase" evidence="14">
    <location>
        <begin position="315"/>
        <end position="534"/>
    </location>
</feature>
<evidence type="ECO:0000256" key="6">
    <source>
        <dbReference type="ARBA" id="ARBA00022553"/>
    </source>
</evidence>